<reference evidence="2 3" key="1">
    <citation type="journal article" date="2019" name="Int. J. Syst. Evol. Microbiol.">
        <title>The Global Catalogue of Microorganisms (GCM) 10K type strain sequencing project: providing services to taxonomists for standard genome sequencing and annotation.</title>
        <authorList>
            <consortium name="The Broad Institute Genomics Platform"/>
            <consortium name="The Broad Institute Genome Sequencing Center for Infectious Disease"/>
            <person name="Wu L."/>
            <person name="Ma J."/>
        </authorList>
    </citation>
    <scope>NUCLEOTIDE SEQUENCE [LARGE SCALE GENOMIC DNA]</scope>
    <source>
        <strain evidence="2 3">JCM 12393</strain>
    </source>
</reference>
<keyword evidence="3" id="KW-1185">Reference proteome</keyword>
<dbReference type="EMBL" id="BAAAKJ010000241">
    <property type="protein sequence ID" value="GAA1401803.1"/>
    <property type="molecule type" value="Genomic_DNA"/>
</dbReference>
<proteinExistence type="predicted"/>
<dbReference type="InterPro" id="IPR029063">
    <property type="entry name" value="SAM-dependent_MTases_sf"/>
</dbReference>
<evidence type="ECO:0000313" key="2">
    <source>
        <dbReference type="EMBL" id="GAA1401803.1"/>
    </source>
</evidence>
<name>A0ABN1YES2_9ACTN</name>
<evidence type="ECO:0008006" key="4">
    <source>
        <dbReference type="Google" id="ProtNLM"/>
    </source>
</evidence>
<sequence length="306" mass="33007">MRRGSRTTAQKGHPFGRLPSGGLADVLWDWSKSGTRTAARNRLLRGLPGVGTASAYRFGLVERPHYAYGVRRATESAARLGHRGVTVVEFGVAGGNGLLALAEHARYYAAATGVAVRVVGFDSGAGLPAATDPRDLPYLFAPGYYTMDHDRLRARLGAAELVIGDLDRTLPDYLDSHAEVLSCHPVGFVSLDLDYCSSTATALGLFRGPAHGHLLPRVTCYLDDLPGTIERIGEAAAVADFNAAHDDRAIGRVLGLRAFTPFDPPWADQIYVHHRLDHPDYGRLEVGATGDQLPLDPGPSRRRGRH</sequence>
<protein>
    <recommendedName>
        <fullName evidence="4">Class I SAM-dependent methyltransferase</fullName>
    </recommendedName>
</protein>
<feature type="region of interest" description="Disordered" evidence="1">
    <location>
        <begin position="283"/>
        <end position="306"/>
    </location>
</feature>
<comment type="caution">
    <text evidence="2">The sequence shown here is derived from an EMBL/GenBank/DDBJ whole genome shotgun (WGS) entry which is preliminary data.</text>
</comment>
<dbReference type="Proteomes" id="UP001499863">
    <property type="component" value="Unassembled WGS sequence"/>
</dbReference>
<accession>A0ABN1YES2</accession>
<organism evidence="2 3">
    <name type="scientific">Kitasatospora putterlickiae</name>
    <dbReference type="NCBI Taxonomy" id="221725"/>
    <lineage>
        <taxon>Bacteria</taxon>
        <taxon>Bacillati</taxon>
        <taxon>Actinomycetota</taxon>
        <taxon>Actinomycetes</taxon>
        <taxon>Kitasatosporales</taxon>
        <taxon>Streptomycetaceae</taxon>
        <taxon>Kitasatospora</taxon>
    </lineage>
</organism>
<gene>
    <name evidence="2" type="ORF">GCM10009639_44620</name>
</gene>
<dbReference type="RefSeq" id="WP_344338593.1">
    <property type="nucleotide sequence ID" value="NZ_BAAAKJ010000241.1"/>
</dbReference>
<evidence type="ECO:0000313" key="3">
    <source>
        <dbReference type="Proteomes" id="UP001499863"/>
    </source>
</evidence>
<dbReference type="Gene3D" id="3.40.50.150">
    <property type="entry name" value="Vaccinia Virus protein VP39"/>
    <property type="match status" value="1"/>
</dbReference>
<evidence type="ECO:0000256" key="1">
    <source>
        <dbReference type="SAM" id="MobiDB-lite"/>
    </source>
</evidence>